<dbReference type="InterPro" id="IPR036291">
    <property type="entry name" value="NAD(P)-bd_dom_sf"/>
</dbReference>
<keyword evidence="1" id="KW-0443">Lipid metabolism</keyword>
<dbReference type="GO" id="GO:0005777">
    <property type="term" value="C:peroxisome"/>
    <property type="evidence" value="ECO:0007669"/>
    <property type="project" value="TreeGrafter"/>
</dbReference>
<dbReference type="EMBL" id="VUJU01012001">
    <property type="protein sequence ID" value="KAF0709102.1"/>
    <property type="molecule type" value="Genomic_DNA"/>
</dbReference>
<dbReference type="Gene3D" id="3.40.50.720">
    <property type="entry name" value="NAD(P)-binding Rossmann-like Domain"/>
    <property type="match status" value="1"/>
</dbReference>
<dbReference type="Pfam" id="PF07993">
    <property type="entry name" value="NAD_binding_4"/>
    <property type="match status" value="1"/>
</dbReference>
<gene>
    <name evidence="3" type="ORF">FWK35_00037659</name>
</gene>
<feature type="domain" description="Thioester reductase (TE)" evidence="2">
    <location>
        <begin position="10"/>
        <end position="85"/>
    </location>
</feature>
<dbReference type="PANTHER" id="PTHR11011">
    <property type="entry name" value="MALE STERILITY PROTEIN 2-RELATED"/>
    <property type="match status" value="1"/>
</dbReference>
<evidence type="ECO:0000256" key="1">
    <source>
        <dbReference type="RuleBase" id="RU363097"/>
    </source>
</evidence>
<dbReference type="GO" id="GO:0080019">
    <property type="term" value="F:alcohol-forming very long-chain fatty acyl-CoA reductase activity"/>
    <property type="evidence" value="ECO:0007669"/>
    <property type="project" value="InterPro"/>
</dbReference>
<evidence type="ECO:0000313" key="3">
    <source>
        <dbReference type="EMBL" id="KAF0709102.1"/>
    </source>
</evidence>
<sequence>MNNVFDRLRIKKPDFMTKIKIIDGDLEQSLLGLSSDDRDWLIENVNFIFHCAATVRFNETLHTATKINIQGTNDILDLASMMKNLK</sequence>
<keyword evidence="1" id="KW-0521">NADP</keyword>
<keyword evidence="4" id="KW-1185">Reference proteome</keyword>
<protein>
    <recommendedName>
        <fullName evidence="1">Fatty acyl-CoA reductase</fullName>
        <ecNumber evidence="1">1.2.1.84</ecNumber>
    </recommendedName>
</protein>
<organism evidence="3 4">
    <name type="scientific">Aphis craccivora</name>
    <name type="common">Cowpea aphid</name>
    <dbReference type="NCBI Taxonomy" id="307492"/>
    <lineage>
        <taxon>Eukaryota</taxon>
        <taxon>Metazoa</taxon>
        <taxon>Ecdysozoa</taxon>
        <taxon>Arthropoda</taxon>
        <taxon>Hexapoda</taxon>
        <taxon>Insecta</taxon>
        <taxon>Pterygota</taxon>
        <taxon>Neoptera</taxon>
        <taxon>Paraneoptera</taxon>
        <taxon>Hemiptera</taxon>
        <taxon>Sternorrhyncha</taxon>
        <taxon>Aphidomorpha</taxon>
        <taxon>Aphidoidea</taxon>
        <taxon>Aphididae</taxon>
        <taxon>Aphidini</taxon>
        <taxon>Aphis</taxon>
        <taxon>Aphis</taxon>
    </lineage>
</organism>
<evidence type="ECO:0000259" key="2">
    <source>
        <dbReference type="Pfam" id="PF07993"/>
    </source>
</evidence>
<dbReference type="AlphaFoldDB" id="A0A6G0VTQ9"/>
<dbReference type="InterPro" id="IPR026055">
    <property type="entry name" value="FAR"/>
</dbReference>
<keyword evidence="1" id="KW-0560">Oxidoreductase</keyword>
<feature type="non-terminal residue" evidence="3">
    <location>
        <position position="86"/>
    </location>
</feature>
<dbReference type="Proteomes" id="UP000478052">
    <property type="component" value="Unassembled WGS sequence"/>
</dbReference>
<name>A0A6G0VTQ9_APHCR</name>
<reference evidence="3 4" key="1">
    <citation type="submission" date="2019-08" db="EMBL/GenBank/DDBJ databases">
        <title>Whole genome of Aphis craccivora.</title>
        <authorList>
            <person name="Voronova N.V."/>
            <person name="Shulinski R.S."/>
            <person name="Bandarenka Y.V."/>
            <person name="Zhorov D.G."/>
            <person name="Warner D."/>
        </authorList>
    </citation>
    <scope>NUCLEOTIDE SEQUENCE [LARGE SCALE GENOMIC DNA]</scope>
    <source>
        <strain evidence="3">180601</strain>
        <tissue evidence="3">Whole Body</tissue>
    </source>
</reference>
<dbReference type="EC" id="1.2.1.84" evidence="1"/>
<dbReference type="GO" id="GO:0035336">
    <property type="term" value="P:long-chain fatty-acyl-CoA metabolic process"/>
    <property type="evidence" value="ECO:0007669"/>
    <property type="project" value="TreeGrafter"/>
</dbReference>
<comment type="function">
    <text evidence="1">Catalyzes the reduction of fatty acyl-CoA to fatty alcohols.</text>
</comment>
<accession>A0A6G0VTQ9</accession>
<dbReference type="GO" id="GO:0102965">
    <property type="term" value="F:alcohol-forming long-chain fatty acyl-CoA reductase activity"/>
    <property type="evidence" value="ECO:0007669"/>
    <property type="project" value="UniProtKB-EC"/>
</dbReference>
<comment type="similarity">
    <text evidence="1">Belongs to the fatty acyl-CoA reductase family.</text>
</comment>
<comment type="caution">
    <text evidence="3">The sequence shown here is derived from an EMBL/GenBank/DDBJ whole genome shotgun (WGS) entry which is preliminary data.</text>
</comment>
<dbReference type="InterPro" id="IPR013120">
    <property type="entry name" value="FAR_NAD-bd"/>
</dbReference>
<keyword evidence="1" id="KW-0444">Lipid biosynthesis</keyword>
<dbReference type="SUPFAM" id="SSF51735">
    <property type="entry name" value="NAD(P)-binding Rossmann-fold domains"/>
    <property type="match status" value="1"/>
</dbReference>
<evidence type="ECO:0000313" key="4">
    <source>
        <dbReference type="Proteomes" id="UP000478052"/>
    </source>
</evidence>
<proteinExistence type="inferred from homology"/>
<comment type="catalytic activity">
    <reaction evidence="1">
        <text>a long-chain fatty acyl-CoA + 2 NADPH + 2 H(+) = a long-chain primary fatty alcohol + 2 NADP(+) + CoA</text>
        <dbReference type="Rhea" id="RHEA:52716"/>
        <dbReference type="ChEBI" id="CHEBI:15378"/>
        <dbReference type="ChEBI" id="CHEBI:57287"/>
        <dbReference type="ChEBI" id="CHEBI:57783"/>
        <dbReference type="ChEBI" id="CHEBI:58349"/>
        <dbReference type="ChEBI" id="CHEBI:77396"/>
        <dbReference type="ChEBI" id="CHEBI:83139"/>
        <dbReference type="EC" id="1.2.1.84"/>
    </reaction>
</comment>
<dbReference type="OrthoDB" id="429813at2759"/>
<dbReference type="PANTHER" id="PTHR11011:SF60">
    <property type="entry name" value="FATTY ACYL-COA REDUCTASE-RELATED"/>
    <property type="match status" value="1"/>
</dbReference>